<reference evidence="1" key="1">
    <citation type="submission" date="2018-05" db="EMBL/GenBank/DDBJ databases">
        <authorList>
            <person name="Lanie J.A."/>
            <person name="Ng W.-L."/>
            <person name="Kazmierczak K.M."/>
            <person name="Andrzejewski T.M."/>
            <person name="Davidsen T.M."/>
            <person name="Wayne K.J."/>
            <person name="Tettelin H."/>
            <person name="Glass J.I."/>
            <person name="Rusch D."/>
            <person name="Podicherti R."/>
            <person name="Tsui H.-C.T."/>
            <person name="Winkler M.E."/>
        </authorList>
    </citation>
    <scope>NUCLEOTIDE SEQUENCE</scope>
</reference>
<accession>A0A382FLC7</accession>
<organism evidence="1">
    <name type="scientific">marine metagenome</name>
    <dbReference type="NCBI Taxonomy" id="408172"/>
    <lineage>
        <taxon>unclassified sequences</taxon>
        <taxon>metagenomes</taxon>
        <taxon>ecological metagenomes</taxon>
    </lineage>
</organism>
<dbReference type="SUPFAM" id="SSF53850">
    <property type="entry name" value="Periplasmic binding protein-like II"/>
    <property type="match status" value="1"/>
</dbReference>
<dbReference type="GO" id="GO:0019808">
    <property type="term" value="F:polyamine binding"/>
    <property type="evidence" value="ECO:0007669"/>
    <property type="project" value="InterPro"/>
</dbReference>
<sequence length="55" mass="6475">MMKIFKLTFLILLIAQASHSEGVVSFYNWADYIGENTIENFEEEYGIKVNYDTYD</sequence>
<proteinExistence type="predicted"/>
<dbReference type="InterPro" id="IPR001188">
    <property type="entry name" value="Sperm_putr-bd"/>
</dbReference>
<name>A0A382FLC7_9ZZZZ</name>
<protein>
    <recommendedName>
        <fullName evidence="2">Spermidine/putrescine ABC transporter substrate-binding protein PotF</fullName>
    </recommendedName>
</protein>
<dbReference type="AlphaFoldDB" id="A0A382FLC7"/>
<dbReference type="GO" id="GO:0015846">
    <property type="term" value="P:polyamine transport"/>
    <property type="evidence" value="ECO:0007669"/>
    <property type="project" value="InterPro"/>
</dbReference>
<feature type="non-terminal residue" evidence="1">
    <location>
        <position position="55"/>
    </location>
</feature>
<dbReference type="EMBL" id="UINC01050670">
    <property type="protein sequence ID" value="SVB63916.1"/>
    <property type="molecule type" value="Genomic_DNA"/>
</dbReference>
<dbReference type="Gene3D" id="3.40.190.10">
    <property type="entry name" value="Periplasmic binding protein-like II"/>
    <property type="match status" value="1"/>
</dbReference>
<dbReference type="PRINTS" id="PR00909">
    <property type="entry name" value="SPERMDNBNDNG"/>
</dbReference>
<dbReference type="GO" id="GO:0042597">
    <property type="term" value="C:periplasmic space"/>
    <property type="evidence" value="ECO:0007669"/>
    <property type="project" value="InterPro"/>
</dbReference>
<gene>
    <name evidence="1" type="ORF">METZ01_LOCUS216770</name>
</gene>
<evidence type="ECO:0008006" key="2">
    <source>
        <dbReference type="Google" id="ProtNLM"/>
    </source>
</evidence>
<evidence type="ECO:0000313" key="1">
    <source>
        <dbReference type="EMBL" id="SVB63916.1"/>
    </source>
</evidence>